<dbReference type="InterPro" id="IPR000868">
    <property type="entry name" value="Isochorismatase-like_dom"/>
</dbReference>
<sequence>MNLKDNNTALILIDIQKGFDNEAFWGGNRNNRHAEENCARILAKWRELKLPVFHITHSSQNPDSLLHKSHPGFEIKDLVKPLSGEPVITKEVNSAFIGTDLKAQLDKQGITHLVIVGLTTNHCVSTTTRMAGNYGYHTYLISDATATFDITGINGEHFDAETVHQVTLANLNKEFATIIDTEKLLEMV</sequence>
<protein>
    <submittedName>
        <fullName evidence="3">Cysteine hydrolase</fullName>
    </submittedName>
</protein>
<dbReference type="GO" id="GO:0016787">
    <property type="term" value="F:hydrolase activity"/>
    <property type="evidence" value="ECO:0007669"/>
    <property type="project" value="UniProtKB-KW"/>
</dbReference>
<organism evidence="3 4">
    <name type="scientific">Neisseria zalophi</name>
    <dbReference type="NCBI Taxonomy" id="640030"/>
    <lineage>
        <taxon>Bacteria</taxon>
        <taxon>Pseudomonadati</taxon>
        <taxon>Pseudomonadota</taxon>
        <taxon>Betaproteobacteria</taxon>
        <taxon>Neisseriales</taxon>
        <taxon>Neisseriaceae</taxon>
        <taxon>Neisseria</taxon>
    </lineage>
</organism>
<evidence type="ECO:0000259" key="2">
    <source>
        <dbReference type="Pfam" id="PF00857"/>
    </source>
</evidence>
<dbReference type="AlphaFoldDB" id="A0A5J6PV48"/>
<dbReference type="Pfam" id="PF00857">
    <property type="entry name" value="Isochorismatase"/>
    <property type="match status" value="1"/>
</dbReference>
<dbReference type="InterPro" id="IPR036380">
    <property type="entry name" value="Isochorismatase-like_sf"/>
</dbReference>
<keyword evidence="1 3" id="KW-0378">Hydrolase</keyword>
<evidence type="ECO:0000313" key="3">
    <source>
        <dbReference type="EMBL" id="QEY26541.1"/>
    </source>
</evidence>
<dbReference type="Gene3D" id="3.40.50.850">
    <property type="entry name" value="Isochorismatase-like"/>
    <property type="match status" value="1"/>
</dbReference>
<name>A0A5J6PV48_9NEIS</name>
<accession>A0A5J6PV48</accession>
<dbReference type="KEGG" id="nzl:D0T92_08360"/>
<dbReference type="Proteomes" id="UP000325713">
    <property type="component" value="Chromosome"/>
</dbReference>
<dbReference type="InterPro" id="IPR050272">
    <property type="entry name" value="Isochorismatase-like_hydrls"/>
</dbReference>
<proteinExistence type="predicted"/>
<gene>
    <name evidence="3" type="ORF">D0T92_08360</name>
</gene>
<keyword evidence="4" id="KW-1185">Reference proteome</keyword>
<dbReference type="CDD" id="cd01014">
    <property type="entry name" value="nicotinamidase_related"/>
    <property type="match status" value="1"/>
</dbReference>
<evidence type="ECO:0000256" key="1">
    <source>
        <dbReference type="ARBA" id="ARBA00022801"/>
    </source>
</evidence>
<dbReference type="OrthoDB" id="9781985at2"/>
<dbReference type="EMBL" id="CP031700">
    <property type="protein sequence ID" value="QEY26541.1"/>
    <property type="molecule type" value="Genomic_DNA"/>
</dbReference>
<reference evidence="3 4" key="1">
    <citation type="submission" date="2018-08" db="EMBL/GenBank/DDBJ databases">
        <title>Neisseria zalophi ATCC BAA-2455 complete genome.</title>
        <authorList>
            <person name="Veseli I.A."/>
            <person name="Buttler R."/>
            <person name="Mascarenhas dos Santos A.C."/>
            <person name="Pombert J.-F."/>
        </authorList>
    </citation>
    <scope>NUCLEOTIDE SEQUENCE [LARGE SCALE GENOMIC DNA]</scope>
    <source>
        <strain evidence="3 4">ATCC BAA-2455</strain>
    </source>
</reference>
<feature type="domain" description="Isochorismatase-like" evidence="2">
    <location>
        <begin position="8"/>
        <end position="182"/>
    </location>
</feature>
<dbReference type="PANTHER" id="PTHR43540">
    <property type="entry name" value="PEROXYUREIDOACRYLATE/UREIDOACRYLATE AMIDOHYDROLASE-RELATED"/>
    <property type="match status" value="1"/>
</dbReference>
<dbReference type="SUPFAM" id="SSF52499">
    <property type="entry name" value="Isochorismatase-like hydrolases"/>
    <property type="match status" value="1"/>
</dbReference>
<dbReference type="PANTHER" id="PTHR43540:SF1">
    <property type="entry name" value="ISOCHORISMATASE HYDROLASE"/>
    <property type="match status" value="1"/>
</dbReference>
<evidence type="ECO:0000313" key="4">
    <source>
        <dbReference type="Proteomes" id="UP000325713"/>
    </source>
</evidence>
<dbReference type="RefSeq" id="WP_151051909.1">
    <property type="nucleotide sequence ID" value="NZ_CP031700.1"/>
</dbReference>